<accession>M2Y2N9</accession>
<gene>
    <name evidence="11" type="ORF">Gasu_23690</name>
</gene>
<evidence type="ECO:0000256" key="1">
    <source>
        <dbReference type="ARBA" id="ARBA00000900"/>
    </source>
</evidence>
<evidence type="ECO:0000256" key="9">
    <source>
        <dbReference type="PROSITE-ProRule" id="PRU00175"/>
    </source>
</evidence>
<dbReference type="EC" id="2.3.2.27" evidence="2"/>
<dbReference type="EMBL" id="KB454501">
    <property type="protein sequence ID" value="EME30213.1"/>
    <property type="molecule type" value="Genomic_DNA"/>
</dbReference>
<evidence type="ECO:0000256" key="5">
    <source>
        <dbReference type="ARBA" id="ARBA00022771"/>
    </source>
</evidence>
<feature type="domain" description="RING-type" evidence="10">
    <location>
        <begin position="3"/>
        <end position="50"/>
    </location>
</feature>
<dbReference type="GO" id="GO:0006513">
    <property type="term" value="P:protein monoubiquitination"/>
    <property type="evidence" value="ECO:0007669"/>
    <property type="project" value="TreeGrafter"/>
</dbReference>
<dbReference type="SMART" id="SM00184">
    <property type="entry name" value="RING"/>
    <property type="match status" value="1"/>
</dbReference>
<dbReference type="Gene3D" id="1.20.1390.10">
    <property type="entry name" value="PWI domain"/>
    <property type="match status" value="1"/>
</dbReference>
<protein>
    <recommendedName>
        <fullName evidence="2">RING-type E3 ubiquitin transferase</fullName>
        <ecNumber evidence="2">2.3.2.27</ecNumber>
    </recommendedName>
</protein>
<dbReference type="SUPFAM" id="SSF57850">
    <property type="entry name" value="RING/U-box"/>
    <property type="match status" value="1"/>
</dbReference>
<dbReference type="GeneID" id="17088959"/>
<dbReference type="InterPro" id="IPR002483">
    <property type="entry name" value="PWI_dom"/>
</dbReference>
<dbReference type="InterPro" id="IPR017907">
    <property type="entry name" value="Znf_RING_CS"/>
</dbReference>
<dbReference type="eggNOG" id="KOG4430">
    <property type="taxonomic scope" value="Eukaryota"/>
</dbReference>
<keyword evidence="3" id="KW-0808">Transferase</keyword>
<dbReference type="GO" id="GO:0008270">
    <property type="term" value="F:zinc ion binding"/>
    <property type="evidence" value="ECO:0007669"/>
    <property type="project" value="UniProtKB-KW"/>
</dbReference>
<dbReference type="AlphaFoldDB" id="M2Y2N9"/>
<evidence type="ECO:0000256" key="6">
    <source>
        <dbReference type="ARBA" id="ARBA00022833"/>
    </source>
</evidence>
<dbReference type="Pfam" id="PF00097">
    <property type="entry name" value="zf-C3HC4"/>
    <property type="match status" value="1"/>
</dbReference>
<name>M2Y2N9_GALSU</name>
<evidence type="ECO:0000313" key="11">
    <source>
        <dbReference type="EMBL" id="EME30213.1"/>
    </source>
</evidence>
<dbReference type="InterPro" id="IPR001841">
    <property type="entry name" value="Znf_RING"/>
</dbReference>
<dbReference type="PROSITE" id="PS00518">
    <property type="entry name" value="ZF_RING_1"/>
    <property type="match status" value="1"/>
</dbReference>
<comment type="catalytic activity">
    <reaction evidence="1">
        <text>S-ubiquitinyl-[E2 ubiquitin-conjugating enzyme]-L-cysteine + [acceptor protein]-L-lysine = [E2 ubiquitin-conjugating enzyme]-L-cysteine + N(6)-ubiquitinyl-[acceptor protein]-L-lysine.</text>
        <dbReference type="EC" id="2.3.2.27"/>
    </reaction>
</comment>
<dbReference type="OrthoDB" id="21204at2759"/>
<evidence type="ECO:0000256" key="8">
    <source>
        <dbReference type="ARBA" id="ARBA00023163"/>
    </source>
</evidence>
<evidence type="ECO:0000256" key="7">
    <source>
        <dbReference type="ARBA" id="ARBA00023015"/>
    </source>
</evidence>
<dbReference type="PANTHER" id="PTHR46077">
    <property type="entry name" value="E3 UBIQUITIN-PROTEIN LIGASE TOPORS"/>
    <property type="match status" value="1"/>
</dbReference>
<keyword evidence="7" id="KW-0805">Transcription regulation</keyword>
<dbReference type="RefSeq" id="XP_005706733.1">
    <property type="nucleotide sequence ID" value="XM_005706676.1"/>
</dbReference>
<evidence type="ECO:0000256" key="2">
    <source>
        <dbReference type="ARBA" id="ARBA00012483"/>
    </source>
</evidence>
<dbReference type="Gramene" id="EME30213">
    <property type="protein sequence ID" value="EME30213"/>
    <property type="gene ID" value="Gasu_23690"/>
</dbReference>
<keyword evidence="12" id="KW-1185">Reference proteome</keyword>
<dbReference type="GO" id="GO:0061630">
    <property type="term" value="F:ubiquitin protein ligase activity"/>
    <property type="evidence" value="ECO:0007669"/>
    <property type="project" value="UniProtKB-EC"/>
</dbReference>
<keyword evidence="4" id="KW-0479">Metal-binding</keyword>
<evidence type="ECO:0000259" key="10">
    <source>
        <dbReference type="PROSITE" id="PS50089"/>
    </source>
</evidence>
<dbReference type="Proteomes" id="UP000030680">
    <property type="component" value="Unassembled WGS sequence"/>
</dbReference>
<dbReference type="InterPro" id="IPR013083">
    <property type="entry name" value="Znf_RING/FYVE/PHD"/>
</dbReference>
<dbReference type="Pfam" id="PF01480">
    <property type="entry name" value="PWI"/>
    <property type="match status" value="1"/>
</dbReference>
<keyword evidence="5 9" id="KW-0863">Zinc-finger</keyword>
<evidence type="ECO:0000256" key="3">
    <source>
        <dbReference type="ARBA" id="ARBA00022679"/>
    </source>
</evidence>
<proteinExistence type="predicted"/>
<dbReference type="GO" id="GO:0000209">
    <property type="term" value="P:protein polyubiquitination"/>
    <property type="evidence" value="ECO:0007669"/>
    <property type="project" value="TreeGrafter"/>
</dbReference>
<organism evidence="11 12">
    <name type="scientific">Galdieria sulphuraria</name>
    <name type="common">Red alga</name>
    <dbReference type="NCBI Taxonomy" id="130081"/>
    <lineage>
        <taxon>Eukaryota</taxon>
        <taxon>Rhodophyta</taxon>
        <taxon>Bangiophyceae</taxon>
        <taxon>Galdieriales</taxon>
        <taxon>Galdieriaceae</taxon>
        <taxon>Galdieria</taxon>
    </lineage>
</organism>
<dbReference type="InterPro" id="IPR018957">
    <property type="entry name" value="Znf_C3HC4_RING-type"/>
</dbReference>
<keyword evidence="6" id="KW-0862">Zinc</keyword>
<dbReference type="Gene3D" id="3.30.40.10">
    <property type="entry name" value="Zinc/RING finger domain, C3HC4 (zinc finger)"/>
    <property type="match status" value="1"/>
</dbReference>
<dbReference type="STRING" id="130081.M2Y2N9"/>
<dbReference type="PROSITE" id="PS50089">
    <property type="entry name" value="ZF_RING_2"/>
    <property type="match status" value="1"/>
</dbReference>
<dbReference type="PANTHER" id="PTHR46077:SF1">
    <property type="entry name" value="TOP1 BINDING ARGININE_SERINE RICH PROTEIN, E3 UBIQUITIN LIGASE"/>
    <property type="match status" value="1"/>
</dbReference>
<reference evidence="12" key="1">
    <citation type="journal article" date="2013" name="Science">
        <title>Gene transfer from bacteria and archaea facilitated evolution of an extremophilic eukaryote.</title>
        <authorList>
            <person name="Schonknecht G."/>
            <person name="Chen W.H."/>
            <person name="Ternes C.M."/>
            <person name="Barbier G.G."/>
            <person name="Shrestha R.P."/>
            <person name="Stanke M."/>
            <person name="Brautigam A."/>
            <person name="Baker B.J."/>
            <person name="Banfield J.F."/>
            <person name="Garavito R.M."/>
            <person name="Carr K."/>
            <person name="Wilkerson C."/>
            <person name="Rensing S.A."/>
            <person name="Gagneul D."/>
            <person name="Dickenson N.E."/>
            <person name="Oesterhelt C."/>
            <person name="Lercher M.J."/>
            <person name="Weber A.P."/>
        </authorList>
    </citation>
    <scope>NUCLEOTIDE SEQUENCE [LARGE SCALE GENOMIC DNA]</scope>
    <source>
        <strain evidence="12">074W</strain>
    </source>
</reference>
<evidence type="ECO:0000313" key="12">
    <source>
        <dbReference type="Proteomes" id="UP000030680"/>
    </source>
</evidence>
<evidence type="ECO:0000256" key="4">
    <source>
        <dbReference type="ARBA" id="ARBA00022723"/>
    </source>
</evidence>
<keyword evidence="8" id="KW-0804">Transcription</keyword>
<sequence length="236" mass="27664">MTCPICLDRLRNSTFCEPCFHSFCYNCLLSWFRTLKRSKQSSRATCPLCKAEVAGIVHSVKSERHYKRRQLSNFICDKESNSFSYARSDVFETTSLFDAEPGFLTDQHVFRRLIYAQRLWVQPLPSSLYHQSSKGSNVFCKADPKLIHWIRRDLQALLGLEDVEVLVVYINGKIESGSSREELKEFLEPFLFENANHFLHELFQFASSRYSLEDYDKVARYVRQQEVFSTREPTIQ</sequence>
<dbReference type="OMA" id="CICQWVK"/>
<dbReference type="KEGG" id="gsl:Gasu_23690"/>